<evidence type="ECO:0000256" key="3">
    <source>
        <dbReference type="ARBA" id="ARBA00023014"/>
    </source>
</evidence>
<dbReference type="InterPro" id="IPR036008">
    <property type="entry name" value="Aconitase_4Fe-4S_dom"/>
</dbReference>
<dbReference type="Pfam" id="PF00330">
    <property type="entry name" value="Aconitase"/>
    <property type="match status" value="1"/>
</dbReference>
<evidence type="ECO:0000259" key="5">
    <source>
        <dbReference type="Pfam" id="PF00330"/>
    </source>
</evidence>
<dbReference type="PANTHER" id="PTHR43822">
    <property type="entry name" value="HOMOACONITASE, MITOCHONDRIAL-RELATED"/>
    <property type="match status" value="1"/>
</dbReference>
<evidence type="ECO:0000313" key="7">
    <source>
        <dbReference type="Proteomes" id="UP000593560"/>
    </source>
</evidence>
<dbReference type="SUPFAM" id="SSF53732">
    <property type="entry name" value="Aconitase iron-sulfur domain"/>
    <property type="match status" value="1"/>
</dbReference>
<dbReference type="OrthoDB" id="2279155at2759"/>
<dbReference type="InterPro" id="IPR001030">
    <property type="entry name" value="Acoase/IPM_deHydtase_lsu_aba"/>
</dbReference>
<organism evidence="6 7">
    <name type="scientific">Gossypium harknessii</name>
    <dbReference type="NCBI Taxonomy" id="34285"/>
    <lineage>
        <taxon>Eukaryota</taxon>
        <taxon>Viridiplantae</taxon>
        <taxon>Streptophyta</taxon>
        <taxon>Embryophyta</taxon>
        <taxon>Tracheophyta</taxon>
        <taxon>Spermatophyta</taxon>
        <taxon>Magnoliopsida</taxon>
        <taxon>eudicotyledons</taxon>
        <taxon>Gunneridae</taxon>
        <taxon>Pentapetalae</taxon>
        <taxon>rosids</taxon>
        <taxon>malvids</taxon>
        <taxon>Malvales</taxon>
        <taxon>Malvaceae</taxon>
        <taxon>Malvoideae</taxon>
        <taxon>Gossypium</taxon>
    </lineage>
</organism>
<name>A0A7J9GV34_9ROSI</name>
<dbReference type="InterPro" id="IPR015931">
    <property type="entry name" value="Acnase/IPM_dHydase_lsu_aba_1/3"/>
</dbReference>
<gene>
    <name evidence="6" type="ORF">Gohar_011770</name>
</gene>
<feature type="domain" description="Aconitase/3-isopropylmalate dehydratase large subunit alpha/beta/alpha" evidence="5">
    <location>
        <begin position="73"/>
        <end position="233"/>
    </location>
</feature>
<keyword evidence="3" id="KW-0411">Iron-sulfur</keyword>
<protein>
    <recommendedName>
        <fullName evidence="5">Aconitase/3-isopropylmalate dehydratase large subunit alpha/beta/alpha domain-containing protein</fullName>
    </recommendedName>
</protein>
<dbReference type="GO" id="GO:0051536">
    <property type="term" value="F:iron-sulfur cluster binding"/>
    <property type="evidence" value="ECO:0007669"/>
    <property type="project" value="UniProtKB-KW"/>
</dbReference>
<evidence type="ECO:0000313" key="6">
    <source>
        <dbReference type="EMBL" id="MBA0801402.1"/>
    </source>
</evidence>
<dbReference type="PANTHER" id="PTHR43822:SF2">
    <property type="entry name" value="HOMOACONITASE, MITOCHONDRIAL"/>
    <property type="match status" value="1"/>
</dbReference>
<dbReference type="Proteomes" id="UP000593560">
    <property type="component" value="Unassembled WGS sequence"/>
</dbReference>
<dbReference type="EMBL" id="JABFAD010000006">
    <property type="protein sequence ID" value="MBA0801402.1"/>
    <property type="molecule type" value="Genomic_DNA"/>
</dbReference>
<dbReference type="Gene3D" id="3.30.499.10">
    <property type="entry name" value="Aconitase, domain 3"/>
    <property type="match status" value="1"/>
</dbReference>
<evidence type="ECO:0000256" key="1">
    <source>
        <dbReference type="ARBA" id="ARBA00022723"/>
    </source>
</evidence>
<reference evidence="6 7" key="1">
    <citation type="journal article" date="2019" name="Genome Biol. Evol.">
        <title>Insights into the evolution of the New World diploid cottons (Gossypium, subgenus Houzingenia) based on genome sequencing.</title>
        <authorList>
            <person name="Grover C.E."/>
            <person name="Arick M.A. 2nd"/>
            <person name="Thrash A."/>
            <person name="Conover J.L."/>
            <person name="Sanders W.S."/>
            <person name="Peterson D.G."/>
            <person name="Frelichowski J.E."/>
            <person name="Scheffler J.A."/>
            <person name="Scheffler B.E."/>
            <person name="Wendel J.F."/>
        </authorList>
    </citation>
    <scope>NUCLEOTIDE SEQUENCE [LARGE SCALE GENOMIC DNA]</scope>
    <source>
        <strain evidence="6">0</strain>
        <tissue evidence="6">Leaf</tissue>
    </source>
</reference>
<dbReference type="AlphaFoldDB" id="A0A7J9GV34"/>
<comment type="caution">
    <text evidence="6">The sequence shown here is derived from an EMBL/GenBank/DDBJ whole genome shotgun (WGS) entry which is preliminary data.</text>
</comment>
<keyword evidence="7" id="KW-1185">Reference proteome</keyword>
<sequence>MASSLASPSPTSSFIRNKKDLGVSAFPSTSQIAIQKCKKQASKKIVSVMAPQQSERKPATTGSVKTGMTTTEKILAKASEKPRLSPGDNVWVNVDILMTHDVCGPGSIGIFKKEFGQNAKVWDSEKIVIIPDHYIFTSDERANRNVDILRDFCTEQNIKYFYDIKDLSNFKANPDYKGVCHVALAQEGHCRPGEVLLGTDSHTCTAGAFGQFATGIGNTDAGFVLGTGKLLLKVC</sequence>
<evidence type="ECO:0000256" key="4">
    <source>
        <dbReference type="ARBA" id="ARBA00023239"/>
    </source>
</evidence>
<dbReference type="GO" id="GO:0046872">
    <property type="term" value="F:metal ion binding"/>
    <property type="evidence" value="ECO:0007669"/>
    <property type="project" value="UniProtKB-KW"/>
</dbReference>
<evidence type="ECO:0000256" key="2">
    <source>
        <dbReference type="ARBA" id="ARBA00023004"/>
    </source>
</evidence>
<dbReference type="InterPro" id="IPR050067">
    <property type="entry name" value="IPM_dehydratase_rel_enz"/>
</dbReference>
<dbReference type="GO" id="GO:0016829">
    <property type="term" value="F:lyase activity"/>
    <property type="evidence" value="ECO:0007669"/>
    <property type="project" value="UniProtKB-KW"/>
</dbReference>
<proteinExistence type="predicted"/>
<keyword evidence="1" id="KW-0479">Metal-binding</keyword>
<accession>A0A7J9GV34</accession>
<dbReference type="GO" id="GO:0043436">
    <property type="term" value="P:oxoacid metabolic process"/>
    <property type="evidence" value="ECO:0007669"/>
    <property type="project" value="UniProtKB-ARBA"/>
</dbReference>
<keyword evidence="2" id="KW-0408">Iron</keyword>
<keyword evidence="4" id="KW-0456">Lyase</keyword>